<evidence type="ECO:0000313" key="2">
    <source>
        <dbReference type="EMBL" id="MCY8123052.1"/>
    </source>
</evidence>
<dbReference type="Pfam" id="PF18144">
    <property type="entry name" value="SMODS"/>
    <property type="match status" value="1"/>
</dbReference>
<name>A0A9Q4DS24_BACSC</name>
<protein>
    <submittedName>
        <fullName evidence="2">Nucleotidyltransferase</fullName>
    </submittedName>
</protein>
<evidence type="ECO:0000313" key="3">
    <source>
        <dbReference type="Proteomes" id="UP001070352"/>
    </source>
</evidence>
<dbReference type="InterPro" id="IPR006116">
    <property type="entry name" value="NT_2-5OAS_ClassI-CCAase"/>
</dbReference>
<accession>A0A9Q4DS24</accession>
<dbReference type="CDD" id="cd05400">
    <property type="entry name" value="NT_2-5OAS_ClassI-CCAase"/>
    <property type="match status" value="1"/>
</dbReference>
<dbReference type="AlphaFoldDB" id="A0A9Q4DS24"/>
<organism evidence="2 3">
    <name type="scientific">Bacillus spizizenii</name>
    <name type="common">Bacillus subtilis subsp. spizizenii</name>
    <dbReference type="NCBI Taxonomy" id="96241"/>
    <lineage>
        <taxon>Bacteria</taxon>
        <taxon>Bacillati</taxon>
        <taxon>Bacillota</taxon>
        <taxon>Bacilli</taxon>
        <taxon>Bacillales</taxon>
        <taxon>Bacillaceae</taxon>
        <taxon>Bacillus</taxon>
    </lineage>
</organism>
<dbReference type="Proteomes" id="UP001070352">
    <property type="component" value="Unassembled WGS sequence"/>
</dbReference>
<dbReference type="GO" id="GO:0051607">
    <property type="term" value="P:defense response to virus"/>
    <property type="evidence" value="ECO:0007669"/>
    <property type="project" value="UniProtKB-KW"/>
</dbReference>
<sequence length="265" mass="30946">MSVNSYLSNLSSDLVLSLDEKESIQRSINALSKNLNYYFCNDELHTHFQFGSSTRGTILPRKADSKSDIDYMVVFKNPNGYKPQTLLSYLKSFMNKYYSRSEIYRDSPTMVLELDHIKFELVPAVQDDWGNLSIPAPKTDYLEWMLTDPKGFDSKLTTANINNNSRLKPVIRLMKYWNRNKLHGHYSSFALEKWLVERYNIFSRSSIKDYVYESIEILISSNDDSQTFKDRLEYAKKVVRICKELEKSGYPATAKDEIKKLFPEL</sequence>
<keyword evidence="1" id="KW-0051">Antiviral defense</keyword>
<evidence type="ECO:0000256" key="1">
    <source>
        <dbReference type="ARBA" id="ARBA00023118"/>
    </source>
</evidence>
<dbReference type="GO" id="GO:0016779">
    <property type="term" value="F:nucleotidyltransferase activity"/>
    <property type="evidence" value="ECO:0007669"/>
    <property type="project" value="InterPro"/>
</dbReference>
<dbReference type="EMBL" id="JALANJ010000053">
    <property type="protein sequence ID" value="MCY8123052.1"/>
    <property type="molecule type" value="Genomic_DNA"/>
</dbReference>
<dbReference type="InterPro" id="IPR043519">
    <property type="entry name" value="NT_sf"/>
</dbReference>
<comment type="caution">
    <text evidence="2">The sequence shown here is derived from an EMBL/GenBank/DDBJ whole genome shotgun (WGS) entry which is preliminary data.</text>
</comment>
<reference evidence="2" key="1">
    <citation type="submission" date="2022-02" db="EMBL/GenBank/DDBJ databases">
        <title>Crop Bioprotection Bacillus Genome Sequencing.</title>
        <authorList>
            <person name="Dunlap C."/>
        </authorList>
    </citation>
    <scope>NUCLEOTIDE SEQUENCE</scope>
    <source>
        <strain evidence="2">M18B4</strain>
    </source>
</reference>
<proteinExistence type="predicted"/>
<dbReference type="Gene3D" id="3.30.460.10">
    <property type="entry name" value="Beta Polymerase, domain 2"/>
    <property type="match status" value="1"/>
</dbReference>
<dbReference type="SUPFAM" id="SSF81301">
    <property type="entry name" value="Nucleotidyltransferase"/>
    <property type="match status" value="1"/>
</dbReference>
<gene>
    <name evidence="2" type="ORF">MOC45_21155</name>
</gene>